<evidence type="ECO:0000313" key="1">
    <source>
        <dbReference type="EMBL" id="CRK94535.1"/>
    </source>
</evidence>
<gene>
    <name evidence="1" type="ORF">CLUMA_CG008038</name>
</gene>
<reference evidence="1 2" key="1">
    <citation type="submission" date="2015-04" db="EMBL/GenBank/DDBJ databases">
        <authorList>
            <person name="Syromyatnikov M.Y."/>
            <person name="Popov V.N."/>
        </authorList>
    </citation>
    <scope>NUCLEOTIDE SEQUENCE [LARGE SCALE GENOMIC DNA]</scope>
</reference>
<sequence length="85" mass="9896">MPLMLNFGLFNIIEVNFNHAKQNQAKSLHECTEVISTVQTIQDNRKSTQIQYKGIPLRLKACKKLLNPFVISRQPILLDKLTRFR</sequence>
<protein>
    <submittedName>
        <fullName evidence="1">CLUMA_CG008038, isoform A</fullName>
    </submittedName>
</protein>
<organism evidence="1 2">
    <name type="scientific">Clunio marinus</name>
    <dbReference type="NCBI Taxonomy" id="568069"/>
    <lineage>
        <taxon>Eukaryota</taxon>
        <taxon>Metazoa</taxon>
        <taxon>Ecdysozoa</taxon>
        <taxon>Arthropoda</taxon>
        <taxon>Hexapoda</taxon>
        <taxon>Insecta</taxon>
        <taxon>Pterygota</taxon>
        <taxon>Neoptera</taxon>
        <taxon>Endopterygota</taxon>
        <taxon>Diptera</taxon>
        <taxon>Nematocera</taxon>
        <taxon>Chironomoidea</taxon>
        <taxon>Chironomidae</taxon>
        <taxon>Clunio</taxon>
    </lineage>
</organism>
<accession>A0A1J1I2G4</accession>
<evidence type="ECO:0000313" key="2">
    <source>
        <dbReference type="Proteomes" id="UP000183832"/>
    </source>
</evidence>
<name>A0A1J1I2G4_9DIPT</name>
<dbReference type="EMBL" id="CVRI01000039">
    <property type="protein sequence ID" value="CRK94535.1"/>
    <property type="molecule type" value="Genomic_DNA"/>
</dbReference>
<dbReference type="Proteomes" id="UP000183832">
    <property type="component" value="Unassembled WGS sequence"/>
</dbReference>
<dbReference type="AlphaFoldDB" id="A0A1J1I2G4"/>
<proteinExistence type="predicted"/>
<keyword evidence="2" id="KW-1185">Reference proteome</keyword>